<evidence type="ECO:0000313" key="10">
    <source>
        <dbReference type="Proteomes" id="UP000646244"/>
    </source>
</evidence>
<name>A0A918U131_STRCJ</name>
<accession>A0A918U131</accession>
<dbReference type="RefSeq" id="WP_190112646.1">
    <property type="nucleotide sequence ID" value="NZ_BMVB01000027.1"/>
</dbReference>
<dbReference type="InterPro" id="IPR021520">
    <property type="entry name" value="Stealth_CR2"/>
</dbReference>
<dbReference type="Pfam" id="PF11380">
    <property type="entry name" value="Stealth_CR2"/>
    <property type="match status" value="1"/>
</dbReference>
<evidence type="ECO:0000256" key="3">
    <source>
        <dbReference type="ARBA" id="ARBA00023169"/>
    </source>
</evidence>
<evidence type="ECO:0000256" key="2">
    <source>
        <dbReference type="ARBA" id="ARBA00022679"/>
    </source>
</evidence>
<feature type="domain" description="Stealth protein CR2 conserved region 2" evidence="5">
    <location>
        <begin position="360"/>
        <end position="466"/>
    </location>
</feature>
<dbReference type="EMBL" id="BMVB01000027">
    <property type="protein sequence ID" value="GHC69390.1"/>
    <property type="molecule type" value="Genomic_DNA"/>
</dbReference>
<feature type="region of interest" description="Disordered" evidence="4">
    <location>
        <begin position="1"/>
        <end position="42"/>
    </location>
</feature>
<reference evidence="9" key="1">
    <citation type="journal article" date="2014" name="Int. J. Syst. Evol. Microbiol.">
        <title>Complete genome sequence of Corynebacterium casei LMG S-19264T (=DSM 44701T), isolated from a smear-ripened cheese.</title>
        <authorList>
            <consortium name="US DOE Joint Genome Institute (JGI-PGF)"/>
            <person name="Walter F."/>
            <person name="Albersmeier A."/>
            <person name="Kalinowski J."/>
            <person name="Ruckert C."/>
        </authorList>
    </citation>
    <scope>NUCLEOTIDE SEQUENCE</scope>
    <source>
        <strain evidence="9">JCM 4633</strain>
    </source>
</reference>
<evidence type="ECO:0000259" key="6">
    <source>
        <dbReference type="Pfam" id="PF17101"/>
    </source>
</evidence>
<dbReference type="InterPro" id="IPR031358">
    <property type="entry name" value="Stealth_CR1"/>
</dbReference>
<dbReference type="PANTHER" id="PTHR24045:SF0">
    <property type="entry name" value="N-ACETYLGLUCOSAMINE-1-PHOSPHOTRANSFERASE SUBUNITS ALPHA_BETA"/>
    <property type="match status" value="1"/>
</dbReference>
<dbReference type="Pfam" id="PF17101">
    <property type="entry name" value="Stealth_CR1"/>
    <property type="match status" value="1"/>
</dbReference>
<evidence type="ECO:0000313" key="9">
    <source>
        <dbReference type="EMBL" id="GHC69390.1"/>
    </source>
</evidence>
<gene>
    <name evidence="9" type="ORF">GCM10010507_55360</name>
</gene>
<feature type="domain" description="Stealth protein CR4 conserved region 4" evidence="8">
    <location>
        <begin position="586"/>
        <end position="632"/>
    </location>
</feature>
<evidence type="ECO:0000256" key="4">
    <source>
        <dbReference type="SAM" id="MobiDB-lite"/>
    </source>
</evidence>
<keyword evidence="2" id="KW-0808">Transferase</keyword>
<comment type="similarity">
    <text evidence="1">Belongs to the stealth family.</text>
</comment>
<comment type="caution">
    <text evidence="9">The sequence shown here is derived from an EMBL/GenBank/DDBJ whole genome shotgun (WGS) entry which is preliminary data.</text>
</comment>
<dbReference type="Pfam" id="PF17102">
    <property type="entry name" value="Stealth_CR3"/>
    <property type="match status" value="1"/>
</dbReference>
<dbReference type="GO" id="GO:0000271">
    <property type="term" value="P:polysaccharide biosynthetic process"/>
    <property type="evidence" value="ECO:0007669"/>
    <property type="project" value="UniProtKB-KW"/>
</dbReference>
<dbReference type="GO" id="GO:0016772">
    <property type="term" value="F:transferase activity, transferring phosphorus-containing groups"/>
    <property type="evidence" value="ECO:0007669"/>
    <property type="project" value="InterPro"/>
</dbReference>
<keyword evidence="3" id="KW-0270">Exopolysaccharide synthesis</keyword>
<dbReference type="InterPro" id="IPR031357">
    <property type="entry name" value="Stealth_CR3"/>
</dbReference>
<dbReference type="Proteomes" id="UP000646244">
    <property type="component" value="Unassembled WGS sequence"/>
</dbReference>
<dbReference type="AlphaFoldDB" id="A0A918U131"/>
<feature type="domain" description="Stealth protein CR3 conserved region 3" evidence="7">
    <location>
        <begin position="511"/>
        <end position="558"/>
    </location>
</feature>
<proteinExistence type="inferred from homology"/>
<protein>
    <submittedName>
        <fullName evidence="9">Exopolysaccharide phosphotransferase</fullName>
    </submittedName>
</protein>
<evidence type="ECO:0000256" key="1">
    <source>
        <dbReference type="ARBA" id="ARBA00007583"/>
    </source>
</evidence>
<dbReference type="Pfam" id="PF17103">
    <property type="entry name" value="Stealth_CR4"/>
    <property type="match status" value="1"/>
</dbReference>
<evidence type="ECO:0000259" key="5">
    <source>
        <dbReference type="Pfam" id="PF11380"/>
    </source>
</evidence>
<dbReference type="InterPro" id="IPR031356">
    <property type="entry name" value="Stealth_CR4"/>
</dbReference>
<dbReference type="InterPro" id="IPR047141">
    <property type="entry name" value="Stealth"/>
</dbReference>
<feature type="domain" description="Stealth protein CR1 conserved region 1" evidence="6">
    <location>
        <begin position="318"/>
        <end position="341"/>
    </location>
</feature>
<evidence type="ECO:0000259" key="7">
    <source>
        <dbReference type="Pfam" id="PF17102"/>
    </source>
</evidence>
<reference evidence="9" key="2">
    <citation type="submission" date="2020-09" db="EMBL/GenBank/DDBJ databases">
        <authorList>
            <person name="Sun Q."/>
            <person name="Ohkuma M."/>
        </authorList>
    </citation>
    <scope>NUCLEOTIDE SEQUENCE</scope>
    <source>
        <strain evidence="9">JCM 4633</strain>
    </source>
</reference>
<organism evidence="9 10">
    <name type="scientific">Streptomyces cinnamoneus</name>
    <name type="common">Streptoverticillium cinnamoneum</name>
    <dbReference type="NCBI Taxonomy" id="53446"/>
    <lineage>
        <taxon>Bacteria</taxon>
        <taxon>Bacillati</taxon>
        <taxon>Actinomycetota</taxon>
        <taxon>Actinomycetes</taxon>
        <taxon>Kitasatosporales</taxon>
        <taxon>Streptomycetaceae</taxon>
        <taxon>Streptomyces</taxon>
        <taxon>Streptomyces cinnamoneus group</taxon>
    </lineage>
</organism>
<dbReference type="PANTHER" id="PTHR24045">
    <property type="match status" value="1"/>
</dbReference>
<evidence type="ECO:0000259" key="8">
    <source>
        <dbReference type="Pfam" id="PF17103"/>
    </source>
</evidence>
<sequence>MSREPSTPPSRGAGIPAAADTSPAGQTAPRTPAQRANPEKSGLVKAYRRVLPESARRAIAQRVSVETRGALMQHMANSLDLQQRRQKIRGRRLQRRYAGHLDAALPRVVLVDGKAHIALVDPALTPHGTRADTLTLLCSTLEDAGIAHFCVRHASAGTTPAIAVAAADRRRVLHHLARLCGHIPGYVAPVGRDGVPGQPLPGFVPSTWRQVEKSDVTRVTWFRTTADGTLVLGQEHGCDIQFWAREEGPHGPLLVAPRRNGVVEEVPAFAEPVEAPVELFTGPLGHTVDTDAGALDRARRTVSTRPELTLRLPQDITFPIDVVYTWVDGSDPVWAARRAQAQRDAGGAETRHEEAANDARYLSRDELKYSLRSLHQYAPWVRTVYLVTDDQTPEWLDTSHPGIRVVSHKQIFSDPNALPTFNSHAIESQLHHIEGLSEHFLYFNDDVFLGSPLTPHTFFFSNGLTKFFPSPALIPLGVHDPADPPVAAAAKNNRALVEEGFSTTFTQKMRHVPHALSRSVLGEIEERYADAHKATAAAQFRSPEDLSVASSLHHYYAYHQARAIPSEMRYVYMDLAHPNTSRRLNRLLAHRDMDVFCINDTVSTAEDMERTNALIAPFLEGYFPVPGPFEKRA</sequence>